<dbReference type="InterPro" id="IPR015946">
    <property type="entry name" value="KH_dom-like_a/b"/>
</dbReference>
<reference evidence="1 2" key="1">
    <citation type="journal article" date="2013" name="Antonie Van Leeuwenhoek">
        <title>Paracoccus zhejiangensis sp. nov., isolated from activated sludge in wastewater-treatment system.</title>
        <authorList>
            <person name="Wu Z.G."/>
            <person name="Zhang D.F."/>
            <person name="Liu Y.L."/>
            <person name="Wang F."/>
            <person name="Jiang X."/>
            <person name="Li C."/>
            <person name="Li S.P."/>
            <person name="Hong Q."/>
            <person name="Li W.J."/>
        </authorList>
    </citation>
    <scope>NUCLEOTIDE SEQUENCE [LARGE SCALE GENOMIC DNA]</scope>
    <source>
        <strain evidence="1 2">J6</strain>
    </source>
</reference>
<dbReference type="Proteomes" id="UP000234530">
    <property type="component" value="Chromosome"/>
</dbReference>
<dbReference type="SUPFAM" id="SSF82784">
    <property type="entry name" value="OsmC-like"/>
    <property type="match status" value="1"/>
</dbReference>
<dbReference type="Gene3D" id="3.30.300.20">
    <property type="match status" value="1"/>
</dbReference>
<dbReference type="EMBL" id="CP025430">
    <property type="protein sequence ID" value="AUH63211.1"/>
    <property type="molecule type" value="Genomic_DNA"/>
</dbReference>
<proteinExistence type="predicted"/>
<dbReference type="OrthoDB" id="7868221at2"/>
<sequence>MALKFKPKTYGPVHVHFDGEGGVSFAEGETGERHAHPPHSTPVVTLLASLGHCLVESLRIVARGKGLTPGAFTITVIGERALDLPGRLGSIRYAVEGWPMDQPGGADLVADAKAICTISNSLGPVTISAGL</sequence>
<dbReference type="Pfam" id="PF02566">
    <property type="entry name" value="OsmC"/>
    <property type="match status" value="1"/>
</dbReference>
<dbReference type="InterPro" id="IPR003718">
    <property type="entry name" value="OsmC/Ohr_fam"/>
</dbReference>
<evidence type="ECO:0008006" key="3">
    <source>
        <dbReference type="Google" id="ProtNLM"/>
    </source>
</evidence>
<keyword evidence="2" id="KW-1185">Reference proteome</keyword>
<evidence type="ECO:0000313" key="2">
    <source>
        <dbReference type="Proteomes" id="UP000234530"/>
    </source>
</evidence>
<name>A0A2H5EV87_9RHOB</name>
<evidence type="ECO:0000313" key="1">
    <source>
        <dbReference type="EMBL" id="AUH63211.1"/>
    </source>
</evidence>
<accession>A0A2H5EV87</accession>
<dbReference type="AlphaFoldDB" id="A0A2H5EV87"/>
<dbReference type="KEGG" id="pzh:CX676_02775"/>
<dbReference type="RefSeq" id="WP_101751253.1">
    <property type="nucleotide sequence ID" value="NZ_CP025430.1"/>
</dbReference>
<gene>
    <name evidence="1" type="ORF">CX676_02775</name>
</gene>
<protein>
    <recommendedName>
        <fullName evidence="3">Peroxiredoxin</fullName>
    </recommendedName>
</protein>
<organism evidence="1 2">
    <name type="scientific">Paracoccus zhejiangensis</name>
    <dbReference type="NCBI Taxonomy" id="1077935"/>
    <lineage>
        <taxon>Bacteria</taxon>
        <taxon>Pseudomonadati</taxon>
        <taxon>Pseudomonadota</taxon>
        <taxon>Alphaproteobacteria</taxon>
        <taxon>Rhodobacterales</taxon>
        <taxon>Paracoccaceae</taxon>
        <taxon>Paracoccus</taxon>
    </lineage>
</organism>
<dbReference type="InterPro" id="IPR036102">
    <property type="entry name" value="OsmC/Ohrsf"/>
</dbReference>